<dbReference type="InterPro" id="IPR036514">
    <property type="entry name" value="SGNH_hydro_sf"/>
</dbReference>
<evidence type="ECO:0000313" key="4">
    <source>
        <dbReference type="Proteomes" id="UP001153069"/>
    </source>
</evidence>
<dbReference type="PANTHER" id="PTHR30383:SF32">
    <property type="entry name" value="SGNH-HYDROLASE"/>
    <property type="match status" value="1"/>
</dbReference>
<proteinExistence type="predicted"/>
<dbReference type="OrthoDB" id="45691at2759"/>
<feature type="region of interest" description="Disordered" evidence="1">
    <location>
        <begin position="1"/>
        <end position="20"/>
    </location>
</feature>
<sequence>MDSEDSCSMKDEPTSAPSSQSSYSRRAIVVVFALMGCAALVMRNTESFVESQEGVGAIEEVTETFTLTDSNSSLWKRQFCVEADDLKTETSFICKCTDPSLPLPRALHGEWIKYHWKMLIEVYREDHSNTLDVVLVGDSLIERWNGTQALGQGEKPAMRKAFESFFTKAGGGKLEGVALGTSADTSRNLLWHLKHGFLPSKTFFPKVWLILIGTNDLGGKHCSNQATLDGILQVAELIQTHRPTAQILVHGLLPRGDGPPEPHQLGKNWQRIQWINEQLQATCEERDRWHYMDSGDIFLSQDGTKVSKRIGDGIHPRVSGLKAWGPKIVEAVQKILSEDED</sequence>
<dbReference type="Proteomes" id="UP001153069">
    <property type="component" value="Unassembled WGS sequence"/>
</dbReference>
<reference evidence="3" key="1">
    <citation type="submission" date="2020-06" db="EMBL/GenBank/DDBJ databases">
        <authorList>
            <consortium name="Plant Systems Biology data submission"/>
        </authorList>
    </citation>
    <scope>NUCLEOTIDE SEQUENCE</scope>
    <source>
        <strain evidence="3">D6</strain>
    </source>
</reference>
<accession>A0A9N8HH71</accession>
<dbReference type="GO" id="GO:0004622">
    <property type="term" value="F:phosphatidylcholine lysophospholipase activity"/>
    <property type="evidence" value="ECO:0007669"/>
    <property type="project" value="TreeGrafter"/>
</dbReference>
<protein>
    <submittedName>
        <fullName evidence="3">Platelet-activating factor acetylhydrolase IB subunit gamma</fullName>
    </submittedName>
</protein>
<dbReference type="InterPro" id="IPR051532">
    <property type="entry name" value="Ester_Hydrolysis_Enzymes"/>
</dbReference>
<organism evidence="3 4">
    <name type="scientific">Seminavis robusta</name>
    <dbReference type="NCBI Taxonomy" id="568900"/>
    <lineage>
        <taxon>Eukaryota</taxon>
        <taxon>Sar</taxon>
        <taxon>Stramenopiles</taxon>
        <taxon>Ochrophyta</taxon>
        <taxon>Bacillariophyta</taxon>
        <taxon>Bacillariophyceae</taxon>
        <taxon>Bacillariophycidae</taxon>
        <taxon>Naviculales</taxon>
        <taxon>Naviculaceae</taxon>
        <taxon>Seminavis</taxon>
    </lineage>
</organism>
<dbReference type="EMBL" id="CAICTM010000618">
    <property type="protein sequence ID" value="CAB9513881.1"/>
    <property type="molecule type" value="Genomic_DNA"/>
</dbReference>
<evidence type="ECO:0000313" key="3">
    <source>
        <dbReference type="EMBL" id="CAB9513881.1"/>
    </source>
</evidence>
<dbReference type="Gene3D" id="3.40.50.1110">
    <property type="entry name" value="SGNH hydrolase"/>
    <property type="match status" value="1"/>
</dbReference>
<evidence type="ECO:0000256" key="1">
    <source>
        <dbReference type="SAM" id="MobiDB-lite"/>
    </source>
</evidence>
<dbReference type="AlphaFoldDB" id="A0A9N8HH71"/>
<feature type="domain" description="SGNH hydrolase-type esterase" evidence="2">
    <location>
        <begin position="136"/>
        <end position="320"/>
    </location>
</feature>
<comment type="caution">
    <text evidence="3">The sequence shown here is derived from an EMBL/GenBank/DDBJ whole genome shotgun (WGS) entry which is preliminary data.</text>
</comment>
<name>A0A9N8HH71_9STRA</name>
<evidence type="ECO:0000259" key="2">
    <source>
        <dbReference type="Pfam" id="PF13472"/>
    </source>
</evidence>
<dbReference type="PANTHER" id="PTHR30383">
    <property type="entry name" value="THIOESTERASE 1/PROTEASE 1/LYSOPHOSPHOLIPASE L1"/>
    <property type="match status" value="1"/>
</dbReference>
<keyword evidence="4" id="KW-1185">Reference proteome</keyword>
<gene>
    <name evidence="3" type="ORF">SEMRO_619_G176460.1</name>
</gene>
<dbReference type="InterPro" id="IPR013830">
    <property type="entry name" value="SGNH_hydro"/>
</dbReference>
<dbReference type="SUPFAM" id="SSF52266">
    <property type="entry name" value="SGNH hydrolase"/>
    <property type="match status" value="1"/>
</dbReference>
<dbReference type="Pfam" id="PF13472">
    <property type="entry name" value="Lipase_GDSL_2"/>
    <property type="match status" value="1"/>
</dbReference>